<dbReference type="InterPro" id="IPR058880">
    <property type="entry name" value="PglZ_N"/>
</dbReference>
<dbReference type="AlphaFoldDB" id="A0A7Y9RQZ6"/>
<dbReference type="Pfam" id="PF08665">
    <property type="entry name" value="PglZ"/>
    <property type="match status" value="1"/>
</dbReference>
<name>A0A7Y9RQZ6_9ACTN</name>
<reference evidence="3 4" key="1">
    <citation type="submission" date="2020-07" db="EMBL/GenBank/DDBJ databases">
        <title>Sequencing the genomes of 1000 actinobacteria strains.</title>
        <authorList>
            <person name="Klenk H.-P."/>
        </authorList>
    </citation>
    <scope>NUCLEOTIDE SEQUENCE [LARGE SCALE GENOMIC DNA]</scope>
    <source>
        <strain evidence="3 4">DSM 24552</strain>
    </source>
</reference>
<evidence type="ECO:0000259" key="1">
    <source>
        <dbReference type="Pfam" id="PF25861"/>
    </source>
</evidence>
<dbReference type="NCBIfam" id="NF033446">
    <property type="entry name" value="BREX_PglZ_2"/>
    <property type="match status" value="1"/>
</dbReference>
<gene>
    <name evidence="3" type="ORF">BJ989_001255</name>
</gene>
<keyword evidence="4" id="KW-1185">Reference proteome</keyword>
<dbReference type="InterPro" id="IPR047992">
    <property type="entry name" value="BREX_PglZ"/>
</dbReference>
<protein>
    <recommendedName>
        <fullName evidence="5">PglZ domain-containing protein</fullName>
    </recommendedName>
</protein>
<dbReference type="InterPro" id="IPR058881">
    <property type="entry name" value="PglZ_2nd"/>
</dbReference>
<accession>A0A7Y9RQZ6</accession>
<dbReference type="RefSeq" id="WP_179517480.1">
    <property type="nucleotide sequence ID" value="NZ_JACCAC010000001.1"/>
</dbReference>
<evidence type="ECO:0000313" key="4">
    <source>
        <dbReference type="Proteomes" id="UP000544110"/>
    </source>
</evidence>
<sequence>MTGAPVVDQRDVRAAVHRAWVQQQRPERLLLLRGQPQWAGGDVVRVDDVDVRVAPAVSPLAVRDLLASHPDDRLVVVTDVPESELGADLLSRAVRQRVGAVDTWDAVRGAFGVTRPEALDPALVRDGEVLARALLDRMPPGGWPSPVSGLLTREHAYRSLASELLRTPRDLDAAGLLDWSRDALGTLALHEMEPRLRELLVPWVLRHTGSGTGPVVDLAVAGRGTDAVAMGLVAGAAWSTGSNDRVKGKVEQVLGRPTLPADEASRWAELSLGWVLRRLGTDRRAVDEVLEQADRLLAELGAEALAGHSKVVPSGLRARCAAVAEVLPGAAAGDRRALDQAETRILAVRAHVLAGTDPVAQALEMAVRLVRWLQVREGLPAHAEEALRWQVATGGWVDRARQVVANGVSDPQVQASLAAVHAAASARRADVDAAAAAHVASAVAADQPPGRLVPVEDALQRLVQPLAASAPVLLLVLDGMSAAVASEIVESAAAIGWTEHQRDPAAGRDVLMAGLPTVTEVSRTSLLAGRRTRGGQREERAGIAEVLGAGTALFHLGDLLAGAGRDLPDEVRDAVQDTSTRVAAAVLNAVDDSLSGGDPARTRWTVDKVRHLEPLLERARAAGRVVVLTSDHGHVVDQGPASDVLFQRSGAGARWRAGADDVGPEEVRLSGPRVLQSDGDVVAAVGERLRYKQRSEGYHGGAALAELAIPFVVLARRGSEVVGHGQVGTVAPEWWTSPAVADYGTPGEDTLFD</sequence>
<comment type="caution">
    <text evidence="3">The sequence shown here is derived from an EMBL/GenBank/DDBJ whole genome shotgun (WGS) entry which is preliminary data.</text>
</comment>
<evidence type="ECO:0008006" key="5">
    <source>
        <dbReference type="Google" id="ProtNLM"/>
    </source>
</evidence>
<evidence type="ECO:0000259" key="2">
    <source>
        <dbReference type="Pfam" id="PF25862"/>
    </source>
</evidence>
<dbReference type="InterPro" id="IPR017850">
    <property type="entry name" value="Alkaline_phosphatase_core_sf"/>
</dbReference>
<feature type="domain" description="Alkaline phosphatase-like protein PglZ second" evidence="1">
    <location>
        <begin position="172"/>
        <end position="311"/>
    </location>
</feature>
<feature type="domain" description="Alkaline phosphatase-like protein PglZ N-terminal" evidence="2">
    <location>
        <begin position="14"/>
        <end position="102"/>
    </location>
</feature>
<evidence type="ECO:0000313" key="3">
    <source>
        <dbReference type="EMBL" id="NYG54951.1"/>
    </source>
</evidence>
<dbReference type="EMBL" id="JACCAC010000001">
    <property type="protein sequence ID" value="NYG54951.1"/>
    <property type="molecule type" value="Genomic_DNA"/>
</dbReference>
<dbReference type="Pfam" id="PF25861">
    <property type="entry name" value="PglZ_2nd"/>
    <property type="match status" value="1"/>
</dbReference>
<dbReference type="Proteomes" id="UP000544110">
    <property type="component" value="Unassembled WGS sequence"/>
</dbReference>
<dbReference type="Pfam" id="PF25862">
    <property type="entry name" value="PglZ_1st"/>
    <property type="match status" value="1"/>
</dbReference>
<proteinExistence type="predicted"/>
<organism evidence="3 4">
    <name type="scientific">Nocardioides perillae</name>
    <dbReference type="NCBI Taxonomy" id="1119534"/>
    <lineage>
        <taxon>Bacteria</taxon>
        <taxon>Bacillati</taxon>
        <taxon>Actinomycetota</taxon>
        <taxon>Actinomycetes</taxon>
        <taxon>Propionibacteriales</taxon>
        <taxon>Nocardioidaceae</taxon>
        <taxon>Nocardioides</taxon>
    </lineage>
</organism>
<dbReference type="SUPFAM" id="SSF53649">
    <property type="entry name" value="Alkaline phosphatase-like"/>
    <property type="match status" value="1"/>
</dbReference>